<dbReference type="Proteomes" id="UP001642501">
    <property type="component" value="Unassembled WGS sequence"/>
</dbReference>
<evidence type="ECO:0000256" key="1">
    <source>
        <dbReference type="ARBA" id="ARBA00022741"/>
    </source>
</evidence>
<evidence type="ECO:0000259" key="4">
    <source>
        <dbReference type="PROSITE" id="PS50011"/>
    </source>
</evidence>
<dbReference type="Pfam" id="PF00069">
    <property type="entry name" value="Pkinase"/>
    <property type="match status" value="1"/>
</dbReference>
<proteinExistence type="predicted"/>
<dbReference type="SMART" id="SM00220">
    <property type="entry name" value="S_TKc"/>
    <property type="match status" value="1"/>
</dbReference>
<evidence type="ECO:0000256" key="2">
    <source>
        <dbReference type="ARBA" id="ARBA00022840"/>
    </source>
</evidence>
<feature type="region of interest" description="Disordered" evidence="3">
    <location>
        <begin position="405"/>
        <end position="424"/>
    </location>
</feature>
<comment type="caution">
    <text evidence="5">The sequence shown here is derived from an EMBL/GenBank/DDBJ whole genome shotgun (WGS) entry which is preliminary data.</text>
</comment>
<dbReference type="Gene3D" id="1.10.510.10">
    <property type="entry name" value="Transferase(Phosphotransferase) domain 1"/>
    <property type="match status" value="1"/>
</dbReference>
<dbReference type="SUPFAM" id="SSF56112">
    <property type="entry name" value="Protein kinase-like (PK-like)"/>
    <property type="match status" value="1"/>
</dbReference>
<sequence length="516" mass="57185">MQAVKEFSKVRLRKRARTVLMKQGPFRAGDFPEPGALSPAARFKKAAQAEAQDALYLIREEIAVMKKLNHPNLVELIEVLDDPDQDSLYMVMEMCKKGVIMDVGLGKTATPYDREACRCWFRDLILGIEYLHEQNIIHRDIKPDNLLIAEGDVLKIGDFGVSEMFERADGMRTSKTAGSPAFFPPELCVPKHGGVDGPLCDIWSMGVTLYCLRYGRIPFEHDTMVKIYEAINTEEVKLPDDEEDAFVDLMGKILNKDPERRITMTELREHPWVTLNGKDPLLSKEENCANPVEPPNALELNHAITQRMGHLLCVLKAIRKFKSLLHSKNQDTRGSLQSMVGNNVADLGSRLSCLVADSKLPSADEVTRLVEERRRNIRKAGIHTKTLFEKARKLVGVEEMGTGISQTDNQGDVVGGRESGTGIESHQSTRFLGIGTGGGDAFSSAGQHEEYEAIVAESPSAVDFDIYDRAFQSEVERIQSLGGKSTVYATNVLERGGIGAVLQNRQFAMPPNADAA</sequence>
<keyword evidence="1" id="KW-0547">Nucleotide-binding</keyword>
<accession>A0ABP0DZ62</accession>
<dbReference type="PANTHER" id="PTHR24346">
    <property type="entry name" value="MAP/MICROTUBULE AFFINITY-REGULATING KINASE"/>
    <property type="match status" value="1"/>
</dbReference>
<dbReference type="PROSITE" id="PS00108">
    <property type="entry name" value="PROTEIN_KINASE_ST"/>
    <property type="match status" value="1"/>
</dbReference>
<evidence type="ECO:0000313" key="5">
    <source>
        <dbReference type="EMBL" id="CAK7273499.1"/>
    </source>
</evidence>
<dbReference type="PANTHER" id="PTHR24346:SF77">
    <property type="entry name" value="SERINE THREONINE PROTEIN KINASE"/>
    <property type="match status" value="1"/>
</dbReference>
<protein>
    <recommendedName>
        <fullName evidence="4">Protein kinase domain-containing protein</fullName>
    </recommendedName>
</protein>
<evidence type="ECO:0000313" key="6">
    <source>
        <dbReference type="Proteomes" id="UP001642501"/>
    </source>
</evidence>
<dbReference type="InterPro" id="IPR011009">
    <property type="entry name" value="Kinase-like_dom_sf"/>
</dbReference>
<dbReference type="CDD" id="cd14008">
    <property type="entry name" value="STKc_LKB1_CaMKK"/>
    <property type="match status" value="1"/>
</dbReference>
<dbReference type="InterPro" id="IPR008271">
    <property type="entry name" value="Ser/Thr_kinase_AS"/>
</dbReference>
<keyword evidence="6" id="KW-1185">Reference proteome</keyword>
<keyword evidence="2" id="KW-0067">ATP-binding</keyword>
<dbReference type="InterPro" id="IPR000719">
    <property type="entry name" value="Prot_kinase_dom"/>
</dbReference>
<reference evidence="5 6" key="1">
    <citation type="submission" date="2024-01" db="EMBL/GenBank/DDBJ databases">
        <authorList>
            <person name="Allen C."/>
            <person name="Tagirdzhanova G."/>
        </authorList>
    </citation>
    <scope>NUCLEOTIDE SEQUENCE [LARGE SCALE GENOMIC DNA]</scope>
    <source>
        <strain evidence="5 6">CBS 573.63</strain>
    </source>
</reference>
<evidence type="ECO:0000256" key="3">
    <source>
        <dbReference type="SAM" id="MobiDB-lite"/>
    </source>
</evidence>
<feature type="domain" description="Protein kinase" evidence="4">
    <location>
        <begin position="1"/>
        <end position="273"/>
    </location>
</feature>
<dbReference type="PROSITE" id="PS50011">
    <property type="entry name" value="PROTEIN_KINASE_DOM"/>
    <property type="match status" value="1"/>
</dbReference>
<name>A0ABP0DZ62_9PEZI</name>
<gene>
    <name evidence="5" type="ORF">SEPCBS57363_005681</name>
</gene>
<dbReference type="EMBL" id="CAWUOM010000135">
    <property type="protein sequence ID" value="CAK7273499.1"/>
    <property type="molecule type" value="Genomic_DNA"/>
</dbReference>
<organism evidence="5 6">
    <name type="scientific">Sporothrix epigloea</name>
    <dbReference type="NCBI Taxonomy" id="1892477"/>
    <lineage>
        <taxon>Eukaryota</taxon>
        <taxon>Fungi</taxon>
        <taxon>Dikarya</taxon>
        <taxon>Ascomycota</taxon>
        <taxon>Pezizomycotina</taxon>
        <taxon>Sordariomycetes</taxon>
        <taxon>Sordariomycetidae</taxon>
        <taxon>Ophiostomatales</taxon>
        <taxon>Ophiostomataceae</taxon>
        <taxon>Sporothrix</taxon>
    </lineage>
</organism>